<name>A0A9E7KCX4_9LILI</name>
<dbReference type="EMBL" id="CP097508">
    <property type="protein sequence ID" value="URE12439.1"/>
    <property type="molecule type" value="Genomic_DNA"/>
</dbReference>
<evidence type="ECO:0000313" key="1">
    <source>
        <dbReference type="EMBL" id="URE12439.1"/>
    </source>
</evidence>
<gene>
    <name evidence="1" type="ORF">MUK42_34346</name>
</gene>
<evidence type="ECO:0000313" key="2">
    <source>
        <dbReference type="Proteomes" id="UP001055439"/>
    </source>
</evidence>
<dbReference type="AlphaFoldDB" id="A0A9E7KCX4"/>
<dbReference type="Proteomes" id="UP001055439">
    <property type="component" value="Chromosome 6"/>
</dbReference>
<keyword evidence="2" id="KW-1185">Reference proteome</keyword>
<proteinExistence type="predicted"/>
<sequence>MSITERRAQLLGDLFSSTKDSFLPLYTRGAAYSSRPAGRIETIAGGFGSTRALTLQKPMRA</sequence>
<protein>
    <submittedName>
        <fullName evidence="1">Uncharacterized protein</fullName>
    </submittedName>
</protein>
<organism evidence="1 2">
    <name type="scientific">Musa troglodytarum</name>
    <name type="common">fe'i banana</name>
    <dbReference type="NCBI Taxonomy" id="320322"/>
    <lineage>
        <taxon>Eukaryota</taxon>
        <taxon>Viridiplantae</taxon>
        <taxon>Streptophyta</taxon>
        <taxon>Embryophyta</taxon>
        <taxon>Tracheophyta</taxon>
        <taxon>Spermatophyta</taxon>
        <taxon>Magnoliopsida</taxon>
        <taxon>Liliopsida</taxon>
        <taxon>Zingiberales</taxon>
        <taxon>Musaceae</taxon>
        <taxon>Musa</taxon>
    </lineage>
</organism>
<reference evidence="1" key="1">
    <citation type="submission" date="2022-05" db="EMBL/GenBank/DDBJ databases">
        <title>The Musa troglodytarum L. genome provides insights into the mechanism of non-climacteric behaviour and enrichment of carotenoids.</title>
        <authorList>
            <person name="Wang J."/>
        </authorList>
    </citation>
    <scope>NUCLEOTIDE SEQUENCE</scope>
    <source>
        <tissue evidence="1">Leaf</tissue>
    </source>
</reference>
<accession>A0A9E7KCX4</accession>